<organism evidence="1 2">
    <name type="scientific">Terrabacter terrae</name>
    <dbReference type="NCBI Taxonomy" id="318434"/>
    <lineage>
        <taxon>Bacteria</taxon>
        <taxon>Bacillati</taxon>
        <taxon>Actinomycetota</taxon>
        <taxon>Actinomycetes</taxon>
        <taxon>Micrococcales</taxon>
        <taxon>Intrasporangiaceae</taxon>
        <taxon>Terrabacter</taxon>
    </lineage>
</organism>
<reference evidence="1 2" key="1">
    <citation type="journal article" date="2019" name="Int. J. Syst. Evol. Microbiol.">
        <title>The Global Catalogue of Microorganisms (GCM) 10K type strain sequencing project: providing services to taxonomists for standard genome sequencing and annotation.</title>
        <authorList>
            <consortium name="The Broad Institute Genomics Platform"/>
            <consortium name="The Broad Institute Genome Sequencing Center for Infectious Disease"/>
            <person name="Wu L."/>
            <person name="Ma J."/>
        </authorList>
    </citation>
    <scope>NUCLEOTIDE SEQUENCE [LARGE SCALE GENOMIC DNA]</scope>
    <source>
        <strain evidence="1 2">JCM 14283</strain>
    </source>
</reference>
<evidence type="ECO:0000313" key="1">
    <source>
        <dbReference type="EMBL" id="GAA2025642.1"/>
    </source>
</evidence>
<keyword evidence="2" id="KW-1185">Reference proteome</keyword>
<sequence length="89" mass="10058">MNHYLIVFDRSESRLLSLEECASSREAMKARFRAESLHRSDPEIEIVVLGARSKEALRTTHARYFEPMKDMAARAVGMMTQQRTAAAGA</sequence>
<dbReference type="Proteomes" id="UP001501285">
    <property type="component" value="Unassembled WGS sequence"/>
</dbReference>
<proteinExistence type="predicted"/>
<evidence type="ECO:0000313" key="2">
    <source>
        <dbReference type="Proteomes" id="UP001501285"/>
    </source>
</evidence>
<gene>
    <name evidence="1" type="ORF">GCM10009740_14150</name>
</gene>
<name>A0ABN2TZE5_9MICO</name>
<accession>A0ABN2TZE5</accession>
<dbReference type="EMBL" id="BAAANB010000003">
    <property type="protein sequence ID" value="GAA2025642.1"/>
    <property type="molecule type" value="Genomic_DNA"/>
</dbReference>
<protein>
    <submittedName>
        <fullName evidence="1">Uncharacterized protein</fullName>
    </submittedName>
</protein>
<comment type="caution">
    <text evidence="1">The sequence shown here is derived from an EMBL/GenBank/DDBJ whole genome shotgun (WGS) entry which is preliminary data.</text>
</comment>
<dbReference type="RefSeq" id="WP_343989408.1">
    <property type="nucleotide sequence ID" value="NZ_BAAANB010000003.1"/>
</dbReference>